<dbReference type="InterPro" id="IPR013783">
    <property type="entry name" value="Ig-like_fold"/>
</dbReference>
<keyword evidence="11" id="KW-1185">Reference proteome</keyword>
<dbReference type="Pfam" id="PF02836">
    <property type="entry name" value="Glyco_hydro_2_C"/>
    <property type="match status" value="1"/>
</dbReference>
<dbReference type="GO" id="GO:0005990">
    <property type="term" value="P:lactose catabolic process"/>
    <property type="evidence" value="ECO:0007669"/>
    <property type="project" value="TreeGrafter"/>
</dbReference>
<feature type="domain" description="Glycoside hydrolase family 2 immunoglobulin-like beta-sandwich" evidence="7">
    <location>
        <begin position="198"/>
        <end position="298"/>
    </location>
</feature>
<dbReference type="SUPFAM" id="SSF49303">
    <property type="entry name" value="beta-Galactosidase/glucuronidase domain"/>
    <property type="match status" value="1"/>
</dbReference>
<dbReference type="EC" id="3.2.1.23" evidence="3"/>
<accession>A0A939EXV9</accession>
<dbReference type="InterPro" id="IPR036156">
    <property type="entry name" value="Beta-gal/glucu_dom_sf"/>
</dbReference>
<reference evidence="10" key="1">
    <citation type="submission" date="2021-03" db="EMBL/GenBank/DDBJ databases">
        <authorList>
            <person name="Kim M.K."/>
        </authorList>
    </citation>
    <scope>NUCLEOTIDE SEQUENCE</scope>
    <source>
        <strain evidence="10">BT186</strain>
    </source>
</reference>
<dbReference type="InterPro" id="IPR006103">
    <property type="entry name" value="Glyco_hydro_2_cat"/>
</dbReference>
<dbReference type="Gene3D" id="2.60.120.260">
    <property type="entry name" value="Galactose-binding domain-like"/>
    <property type="match status" value="1"/>
</dbReference>
<dbReference type="AlphaFoldDB" id="A0A939EXV9"/>
<protein>
    <recommendedName>
        <fullName evidence="3">beta-galactosidase</fullName>
        <ecNumber evidence="3">3.2.1.23</ecNumber>
    </recommendedName>
</protein>
<feature type="chain" id="PRO_5037544174" description="beta-galactosidase" evidence="6">
    <location>
        <begin position="20"/>
        <end position="907"/>
    </location>
</feature>
<dbReference type="InterPro" id="IPR006104">
    <property type="entry name" value="Glyco_hydro_2_N"/>
</dbReference>
<evidence type="ECO:0000256" key="1">
    <source>
        <dbReference type="ARBA" id="ARBA00001412"/>
    </source>
</evidence>
<evidence type="ECO:0000256" key="2">
    <source>
        <dbReference type="ARBA" id="ARBA00007401"/>
    </source>
</evidence>
<feature type="signal peptide" evidence="6">
    <location>
        <begin position="1"/>
        <end position="19"/>
    </location>
</feature>
<evidence type="ECO:0000259" key="9">
    <source>
        <dbReference type="Pfam" id="PF02837"/>
    </source>
</evidence>
<evidence type="ECO:0000256" key="6">
    <source>
        <dbReference type="SAM" id="SignalP"/>
    </source>
</evidence>
<proteinExistence type="inferred from homology"/>
<dbReference type="Proteomes" id="UP000664144">
    <property type="component" value="Unassembled WGS sequence"/>
</dbReference>
<comment type="caution">
    <text evidence="10">The sequence shown here is derived from an EMBL/GenBank/DDBJ whole genome shotgun (WGS) entry which is preliminary data.</text>
</comment>
<dbReference type="Pfam" id="PF00703">
    <property type="entry name" value="Glyco_hydro_2"/>
    <property type="match status" value="1"/>
</dbReference>
<dbReference type="EMBL" id="JAFLQZ010000006">
    <property type="protein sequence ID" value="MBO0358595.1"/>
    <property type="molecule type" value="Genomic_DNA"/>
</dbReference>
<organism evidence="10 11">
    <name type="scientific">Hymenobacter telluris</name>
    <dbReference type="NCBI Taxonomy" id="2816474"/>
    <lineage>
        <taxon>Bacteria</taxon>
        <taxon>Pseudomonadati</taxon>
        <taxon>Bacteroidota</taxon>
        <taxon>Cytophagia</taxon>
        <taxon>Cytophagales</taxon>
        <taxon>Hymenobacteraceae</taxon>
        <taxon>Hymenobacter</taxon>
    </lineage>
</organism>
<dbReference type="InterPro" id="IPR050347">
    <property type="entry name" value="Bact_Beta-galactosidase"/>
</dbReference>
<comment type="catalytic activity">
    <reaction evidence="1">
        <text>Hydrolysis of terminal non-reducing beta-D-galactose residues in beta-D-galactosides.</text>
        <dbReference type="EC" id="3.2.1.23"/>
    </reaction>
</comment>
<feature type="domain" description="Glycosyl hydrolases family 2 sugar binding" evidence="9">
    <location>
        <begin position="25"/>
        <end position="144"/>
    </location>
</feature>
<dbReference type="SUPFAM" id="SSF49785">
    <property type="entry name" value="Galactose-binding domain-like"/>
    <property type="match status" value="1"/>
</dbReference>
<evidence type="ECO:0000256" key="3">
    <source>
        <dbReference type="ARBA" id="ARBA00012756"/>
    </source>
</evidence>
<evidence type="ECO:0000259" key="8">
    <source>
        <dbReference type="Pfam" id="PF02836"/>
    </source>
</evidence>
<keyword evidence="6" id="KW-0732">Signal</keyword>
<dbReference type="Gene3D" id="2.60.40.10">
    <property type="entry name" value="Immunoglobulins"/>
    <property type="match status" value="1"/>
</dbReference>
<keyword evidence="5" id="KW-0326">Glycosidase</keyword>
<dbReference type="GO" id="GO:0004565">
    <property type="term" value="F:beta-galactosidase activity"/>
    <property type="evidence" value="ECO:0007669"/>
    <property type="project" value="UniProtKB-EC"/>
</dbReference>
<dbReference type="GO" id="GO:0009341">
    <property type="term" value="C:beta-galactosidase complex"/>
    <property type="evidence" value="ECO:0007669"/>
    <property type="project" value="TreeGrafter"/>
</dbReference>
<evidence type="ECO:0000313" key="10">
    <source>
        <dbReference type="EMBL" id="MBO0358595.1"/>
    </source>
</evidence>
<gene>
    <name evidence="10" type="ORF">J0X19_11615</name>
</gene>
<name>A0A939EXV9_9BACT</name>
<dbReference type="Gene3D" id="3.20.20.80">
    <property type="entry name" value="Glycosidases"/>
    <property type="match status" value="1"/>
</dbReference>
<dbReference type="RefSeq" id="WP_206984522.1">
    <property type="nucleotide sequence ID" value="NZ_JAFLQZ010000006.1"/>
</dbReference>
<dbReference type="PANTHER" id="PTHR46323">
    <property type="entry name" value="BETA-GALACTOSIDASE"/>
    <property type="match status" value="1"/>
</dbReference>
<evidence type="ECO:0000256" key="5">
    <source>
        <dbReference type="ARBA" id="ARBA00023295"/>
    </source>
</evidence>
<feature type="domain" description="Glycoside hydrolase family 2 catalytic" evidence="8">
    <location>
        <begin position="304"/>
        <end position="442"/>
    </location>
</feature>
<evidence type="ECO:0000259" key="7">
    <source>
        <dbReference type="Pfam" id="PF00703"/>
    </source>
</evidence>
<dbReference type="PANTHER" id="PTHR46323:SF2">
    <property type="entry name" value="BETA-GALACTOSIDASE"/>
    <property type="match status" value="1"/>
</dbReference>
<evidence type="ECO:0000256" key="4">
    <source>
        <dbReference type="ARBA" id="ARBA00022801"/>
    </source>
</evidence>
<keyword evidence="4 10" id="KW-0378">Hydrolase</keyword>
<dbReference type="InterPro" id="IPR006102">
    <property type="entry name" value="Ig-like_GH2"/>
</dbReference>
<comment type="similarity">
    <text evidence="2">Belongs to the glycosyl hydrolase 2 family.</text>
</comment>
<sequence>MKRILALLLLILTVTQTQAQHKPLSLAGRWQFQLDSLDQGIVGQWFRQSFRQSISLPGTLDDAGVGQATHTDTTVLAKDIMLHLARKHRYTGPVWYQRTFTVERTLDNAQLMLERVIWKTDCWLDGKQVGSGQSLIAPQGFSLGDLAPGQHTITLRIDNRKQHDISFNDFAHAYTDGTQILWNGVIGRIEIKARPANSIQQIKVEPLLAQKTVRATVAITGARNDGTFLRAHVLLGNRVVATGRKINLTGAASQQLAVALPEVKAWDEFQPQLYQLQLEVRSAGGKLLDQQTESFGFRTLATAGSALLLNGRPLFLRGTLECNIFPLEGHPPMHSAGWVKVFKAAKDYGLNHLRFHSWCPPEAAFRVADSLGVYLQVELPLWSLQVGKDARTLAYLEEEARHIMDSYGNHPSFCFWSMGNELEGNFEWLRQLVAKLKAEDARHLYTTTTFSFQKGHGKAPEPVDDFFITQYTDKGWVRGQGIFNTNPPDFKTDYSKAVVGLPVPLIIHEVGQYSVYPDLTEIPRYTGVLVPANFAAVRHDLRKKGMLPLAAPFLKASGQLAANLYKEEIERALKTRGVGGFQLLDLHDFPGQGTALVGLLNAFWESKGVVTPAEFRRFCGPVVPLLRFDKAVYTSSETFTASAELANYGPQPLDDELTWAVTTADKRRLATGTLGKKHVAIGNGQSLGTIAVPLQPVTRAQELTITLQLTKSGYANHWKIWVYPPPSPAPTQAVFTSSMDSAVALLRRGASVVFNPDSKMIRGIDGRFAPVFWSPVHFPDQPGSMGLLIDKKHPALADFPTSYHSDWQWWDLVTQSKSLVLDELKSQPVPIIRVVDNFFKNRNLGTLVEFRVGTGKLLLCTMDIRQNLTNRPAARQLRASLLEYATTSGFNPQQQLQEAELKAIVKQ</sequence>
<dbReference type="InterPro" id="IPR008979">
    <property type="entry name" value="Galactose-bd-like_sf"/>
</dbReference>
<dbReference type="InterPro" id="IPR017853">
    <property type="entry name" value="GH"/>
</dbReference>
<dbReference type="Pfam" id="PF02837">
    <property type="entry name" value="Glyco_hydro_2_N"/>
    <property type="match status" value="1"/>
</dbReference>
<dbReference type="SUPFAM" id="SSF51445">
    <property type="entry name" value="(Trans)glycosidases"/>
    <property type="match status" value="1"/>
</dbReference>
<evidence type="ECO:0000313" key="11">
    <source>
        <dbReference type="Proteomes" id="UP000664144"/>
    </source>
</evidence>